<keyword evidence="4" id="KW-0156">Chromatin regulator</keyword>
<dbReference type="PROSITE" id="PS50016">
    <property type="entry name" value="ZF_PHD_2"/>
    <property type="match status" value="1"/>
</dbReference>
<dbReference type="InterPro" id="IPR011011">
    <property type="entry name" value="Znf_FYVE_PHD"/>
</dbReference>
<dbReference type="InterPro" id="IPR046341">
    <property type="entry name" value="SET_dom_sf"/>
</dbReference>
<dbReference type="Gene3D" id="3.30.40.10">
    <property type="entry name" value="Zinc/RING finger domain, C3HC4 (zinc finger)"/>
    <property type="match status" value="1"/>
</dbReference>
<keyword evidence="3" id="KW-0862">Zinc</keyword>
<evidence type="ECO:0000256" key="2">
    <source>
        <dbReference type="ARBA" id="ARBA00022771"/>
    </source>
</evidence>
<evidence type="ECO:0000256" key="5">
    <source>
        <dbReference type="PROSITE-ProRule" id="PRU00146"/>
    </source>
</evidence>
<dbReference type="EMBL" id="HBED01008751">
    <property type="protein sequence ID" value="CAD8299181.1"/>
    <property type="molecule type" value="Transcribed_RNA"/>
</dbReference>
<dbReference type="SMART" id="SM00249">
    <property type="entry name" value="PHD"/>
    <property type="match status" value="1"/>
</dbReference>
<evidence type="ECO:0000256" key="1">
    <source>
        <dbReference type="ARBA" id="ARBA00022723"/>
    </source>
</evidence>
<dbReference type="InterPro" id="IPR053114">
    <property type="entry name" value="ATXR5/ATXR6"/>
</dbReference>
<dbReference type="Pfam" id="PF00856">
    <property type="entry name" value="SET"/>
    <property type="match status" value="1"/>
</dbReference>
<dbReference type="SUPFAM" id="SSF57903">
    <property type="entry name" value="FYVE/PHD zinc finger"/>
    <property type="match status" value="1"/>
</dbReference>
<dbReference type="PANTHER" id="PTHR48442">
    <property type="entry name" value="SET DOMAIN-CONTAINING PROTEIN"/>
    <property type="match status" value="1"/>
</dbReference>
<dbReference type="SUPFAM" id="SSF82199">
    <property type="entry name" value="SET domain"/>
    <property type="match status" value="1"/>
</dbReference>
<dbReference type="InterPro" id="IPR001876">
    <property type="entry name" value="Znf_RanBP2"/>
</dbReference>
<evidence type="ECO:0000256" key="3">
    <source>
        <dbReference type="ARBA" id="ARBA00022833"/>
    </source>
</evidence>
<protein>
    <recommendedName>
        <fullName evidence="10">Histone-lysine N-methyltransferase</fullName>
    </recommendedName>
</protein>
<feature type="domain" description="SET" evidence="8">
    <location>
        <begin position="1106"/>
        <end position="1228"/>
    </location>
</feature>
<evidence type="ECO:0000259" key="7">
    <source>
        <dbReference type="PROSITE" id="PS50016"/>
    </source>
</evidence>
<dbReference type="InterPro" id="IPR001214">
    <property type="entry name" value="SET_dom"/>
</dbReference>
<evidence type="ECO:0000256" key="6">
    <source>
        <dbReference type="SAM" id="MobiDB-lite"/>
    </source>
</evidence>
<sequence>MNDIVPIDMAAEATLVQTNSKVTGKQSRSLSDKISEMSDEEDVRETDLWLTKVASMLGAGLSSRAQKTDAFGGKTPRSGQSQEGETASNCSSVPSSEDMGPPQPPCVLNPRTSSPSSSVSFDCLIPLTDIKRGMRHGIRVFQLNDPNRLVGEVILEHANGYAEVAIKGSLVKDRVGSFVVAPDDCNVGDQASTSIPLPPRLIKLMNKNGSPKQINETSRASTGIGTGCTRDDKERQPPLRGASSPAKRYKFSDSPGCLPGKAVKDSPEKVNPLPTDESKLSLESLFYWCCERCTMTNHYLRTRCTACQKRISAASKRSVLLEIASAAVAAAQSEDEVEHMIPFEHNGAIPNVVLSQLFAAKSRGNADSSPKCSDAVTDMDSYFYWICSLCTRRNSYKRLRCESCEVTGRSQSTPSALLEIALDAAQGAQTTEEGMASIPYEHKPSIPESVLASLVTCVAMAGRKPNQRRCLKSRLPGMDYCATHCEPMALPSKGVEGKQMDDDVKPMASPLLHEITEPRASMELAVGSSHSALHASSSIENRGAITIIDNTPMFFSVAGAKSLVNRTNWCVQSIEDAILCQETRPFPLGLSVRRFFPGYGFHDGRIIKVLRQHIRENGVHRPVLVYRVLYNDGDNEDLMHHEINSLCQFYDRCNIEPTAHPLLQLVPGTMFETQKQGHIKIEKHSTPAHIFNGEEGGIAHVKFCKIGQPWKELKVELTQVQLNVVRKLQQHESITIGPMDATSVVDDEEMPEFDKSLAMVRTDPELEGLVSSRTVLIRAEEPKGAITPVLEWPGFSADNSGLVDTRIENECNSSESDGKDDSMISPDLWLSRSRRAEKSKSFKMSSFLMEDAVEEDFCVIDDDSCVRHDVNGCQNGWDPAHALDFLSWDPFRTVVCEVCKTGTNERQILICDQCHLGFHMYCVRPVIVNVPTSEWICSSCAGGNSAGQTFSTLLEELKGNVTEVSHYLNLPFDDPLEFNAAHKDALDLFSPKTHPTKRQAILGVARSKPTAKVGSLFLSCNIHKNDWVIPLPLSAPDIYTKSLASMVAAMKYCGMQRYSEDLIYNESIGVTEDMNNDLLDCVEPLSQRNLDIFNEYKANVKKGAFPPICIVHDEKVGFSVEALAVIPRHTLVSEYVGEVTTVERSGETSSDSLMMLLDTGDPKTSLLVDPTRAGNIARFLSGINNRSHVSRRKANVRTRRFTLNGKCRVALFTSKKIEPGDKLHYDYNAGVEGKTVVEWAKTGFYDTSNFF</sequence>
<evidence type="ECO:0000259" key="8">
    <source>
        <dbReference type="PROSITE" id="PS50280"/>
    </source>
</evidence>
<keyword evidence="2 5" id="KW-0863">Zinc-finger</keyword>
<accession>A0A7R9VLI6</accession>
<dbReference type="AlphaFoldDB" id="A0A7R9VLI6"/>
<dbReference type="PROSITE" id="PS01358">
    <property type="entry name" value="ZF_RANBP2_1"/>
    <property type="match status" value="2"/>
</dbReference>
<dbReference type="InterPro" id="IPR019787">
    <property type="entry name" value="Znf_PHD-finger"/>
</dbReference>
<feature type="compositionally biased region" description="Polar residues" evidence="6">
    <location>
        <begin position="208"/>
        <end position="223"/>
    </location>
</feature>
<organism evidence="9">
    <name type="scientific">Pseudictyota dubia</name>
    <dbReference type="NCBI Taxonomy" id="2749911"/>
    <lineage>
        <taxon>Eukaryota</taxon>
        <taxon>Sar</taxon>
        <taxon>Stramenopiles</taxon>
        <taxon>Ochrophyta</taxon>
        <taxon>Bacillariophyta</taxon>
        <taxon>Mediophyceae</taxon>
        <taxon>Biddulphiophycidae</taxon>
        <taxon>Eupodiscales</taxon>
        <taxon>Odontellaceae</taxon>
        <taxon>Pseudictyota</taxon>
    </lineage>
</organism>
<dbReference type="SMART" id="SM00317">
    <property type="entry name" value="SET"/>
    <property type="match status" value="1"/>
</dbReference>
<dbReference type="PROSITE" id="PS50280">
    <property type="entry name" value="SET"/>
    <property type="match status" value="1"/>
</dbReference>
<dbReference type="GO" id="GO:0006325">
    <property type="term" value="P:chromatin organization"/>
    <property type="evidence" value="ECO:0007669"/>
    <property type="project" value="UniProtKB-KW"/>
</dbReference>
<dbReference type="GO" id="GO:0008270">
    <property type="term" value="F:zinc ion binding"/>
    <property type="evidence" value="ECO:0007669"/>
    <property type="project" value="UniProtKB-KW"/>
</dbReference>
<reference evidence="9" key="1">
    <citation type="submission" date="2021-01" db="EMBL/GenBank/DDBJ databases">
        <authorList>
            <person name="Corre E."/>
            <person name="Pelletier E."/>
            <person name="Niang G."/>
            <person name="Scheremetjew M."/>
            <person name="Finn R."/>
            <person name="Kale V."/>
            <person name="Holt S."/>
            <person name="Cochrane G."/>
            <person name="Meng A."/>
            <person name="Brown T."/>
            <person name="Cohen L."/>
        </authorList>
    </citation>
    <scope>NUCLEOTIDE SEQUENCE</scope>
    <source>
        <strain evidence="9">CCMP147</strain>
    </source>
</reference>
<dbReference type="PROSITE" id="PS01359">
    <property type="entry name" value="ZF_PHD_1"/>
    <property type="match status" value="1"/>
</dbReference>
<keyword evidence="1" id="KW-0479">Metal-binding</keyword>
<evidence type="ECO:0008006" key="10">
    <source>
        <dbReference type="Google" id="ProtNLM"/>
    </source>
</evidence>
<dbReference type="PANTHER" id="PTHR48442:SF1">
    <property type="entry name" value="SET DOMAIN-CONTAINING PROTEIN"/>
    <property type="match status" value="1"/>
</dbReference>
<proteinExistence type="predicted"/>
<feature type="compositionally biased region" description="Polar residues" evidence="6">
    <location>
        <begin position="77"/>
        <end position="95"/>
    </location>
</feature>
<dbReference type="InterPro" id="IPR001965">
    <property type="entry name" value="Znf_PHD"/>
</dbReference>
<feature type="region of interest" description="Disordered" evidence="6">
    <location>
        <begin position="19"/>
        <end position="45"/>
    </location>
</feature>
<dbReference type="InterPro" id="IPR013083">
    <property type="entry name" value="Znf_RING/FYVE/PHD"/>
</dbReference>
<gene>
    <name evidence="9" type="ORF">TDUB1175_LOCUS4296</name>
</gene>
<dbReference type="Pfam" id="PF00628">
    <property type="entry name" value="PHD"/>
    <property type="match status" value="1"/>
</dbReference>
<evidence type="ECO:0000313" key="9">
    <source>
        <dbReference type="EMBL" id="CAD8299181.1"/>
    </source>
</evidence>
<evidence type="ECO:0000256" key="4">
    <source>
        <dbReference type="ARBA" id="ARBA00022853"/>
    </source>
</evidence>
<feature type="compositionally biased region" description="Polar residues" evidence="6">
    <location>
        <begin position="19"/>
        <end position="29"/>
    </location>
</feature>
<name>A0A7R9VLI6_9STRA</name>
<feature type="domain" description="PHD-type" evidence="7">
    <location>
        <begin position="893"/>
        <end position="943"/>
    </location>
</feature>
<feature type="region of interest" description="Disordered" evidence="6">
    <location>
        <begin position="62"/>
        <end position="117"/>
    </location>
</feature>
<feature type="region of interest" description="Disordered" evidence="6">
    <location>
        <begin position="208"/>
        <end position="275"/>
    </location>
</feature>
<dbReference type="Gene3D" id="2.170.270.10">
    <property type="entry name" value="SET domain"/>
    <property type="match status" value="1"/>
</dbReference>
<dbReference type="InterPro" id="IPR019786">
    <property type="entry name" value="Zinc_finger_PHD-type_CS"/>
</dbReference>